<dbReference type="EMBL" id="ASYR01000005">
    <property type="protein sequence ID" value="KAF0651154.1"/>
    <property type="molecule type" value="Genomic_DNA"/>
</dbReference>
<sequence>MTENTAPVAEPTEDGSTAGAAAARRGRLRRIGFAVGRWAAAVAVCAGAATGVAYGLAGMERHDVPGLATEPDGRWEYPRLSLPALPVDVPRPYSDGNYGQLHHADLRRLLLPAPGGATADKELTGGWVPVDRYLAEYEEGERAKLRQALTDHGVRHVAARGWTMPDGTSTRIYLLQFDSTAFTRAYQDWDLSFGGAAGTPLMGAPDLESDPDWVLPDQADTSSYVFREKAPYGAEQTRQAYIVAGDTLGLVVQSRKGTSAPVPFHQTVVLQKQLLG</sequence>
<organism evidence="4 5">
    <name type="scientific">Streptomyces fradiae ATCC 10745 = DSM 40063</name>
    <dbReference type="NCBI Taxonomy" id="1319510"/>
    <lineage>
        <taxon>Bacteria</taxon>
        <taxon>Bacillati</taxon>
        <taxon>Actinomycetota</taxon>
        <taxon>Actinomycetes</taxon>
        <taxon>Kitasatosporales</taxon>
        <taxon>Streptomycetaceae</taxon>
        <taxon>Streptomyces</taxon>
    </lineage>
</organism>
<reference evidence="4 5" key="2">
    <citation type="submission" date="2016-09" db="EMBL/GenBank/DDBJ databases">
        <title>Streptomyces fradiae DSM40063, a candidate organism with high potential of specific P450 cytochromes.</title>
        <authorList>
            <person name="Grumaz C."/>
            <person name="Vainshtein Y."/>
            <person name="Kirstahler P."/>
            <person name="Sohn K."/>
        </authorList>
    </citation>
    <scope>NUCLEOTIDE SEQUENCE [LARGE SCALE GENOMIC DNA]</scope>
    <source>
        <strain evidence="4 5">DSM 40063</strain>
    </source>
</reference>
<dbReference type="GeneID" id="91404051"/>
<evidence type="ECO:0000313" key="5">
    <source>
        <dbReference type="Proteomes" id="UP000194318"/>
    </source>
</evidence>
<keyword evidence="2" id="KW-0812">Transmembrane</keyword>
<reference evidence="3 6" key="1">
    <citation type="submission" date="2013-05" db="EMBL/GenBank/DDBJ databases">
        <title>Genome Sequence of Streptomyces fradiae.</title>
        <authorList>
            <person name="Kirby R."/>
        </authorList>
    </citation>
    <scope>NUCLEOTIDE SEQUENCE [LARGE SCALE GENOMIC DNA]</scope>
    <source>
        <strain evidence="3 6">ATCC 10745</strain>
    </source>
</reference>
<feature type="transmembrane region" description="Helical" evidence="2">
    <location>
        <begin position="34"/>
        <end position="57"/>
    </location>
</feature>
<feature type="region of interest" description="Disordered" evidence="1">
    <location>
        <begin position="1"/>
        <end position="21"/>
    </location>
</feature>
<keyword evidence="2" id="KW-1133">Transmembrane helix</keyword>
<proteinExistence type="predicted"/>
<evidence type="ECO:0000256" key="2">
    <source>
        <dbReference type="SAM" id="Phobius"/>
    </source>
</evidence>
<evidence type="ECO:0000313" key="6">
    <source>
        <dbReference type="Proteomes" id="UP000731519"/>
    </source>
</evidence>
<dbReference type="RefSeq" id="WP_031131370.1">
    <property type="nucleotide sequence ID" value="NZ_ASYR01000005.1"/>
</dbReference>
<evidence type="ECO:0000313" key="3">
    <source>
        <dbReference type="EMBL" id="KAF0651154.1"/>
    </source>
</evidence>
<dbReference type="EMBL" id="MIFZ01000005">
    <property type="protein sequence ID" value="OSY54289.1"/>
    <property type="molecule type" value="Genomic_DNA"/>
</dbReference>
<dbReference type="AlphaFoldDB" id="A0A1Y2P4Z4"/>
<gene>
    <name evidence="4" type="ORF">BG846_00033</name>
    <name evidence="3" type="ORF">K701_05105</name>
</gene>
<accession>A0A1Y2P4Z4</accession>
<name>A0A1Y2P4Z4_STRFR</name>
<keyword evidence="2" id="KW-0472">Membrane</keyword>
<evidence type="ECO:0000256" key="1">
    <source>
        <dbReference type="SAM" id="MobiDB-lite"/>
    </source>
</evidence>
<dbReference type="Proteomes" id="UP000731519">
    <property type="component" value="Unassembled WGS sequence"/>
</dbReference>
<comment type="caution">
    <text evidence="4">The sequence shown here is derived from an EMBL/GenBank/DDBJ whole genome shotgun (WGS) entry which is preliminary data.</text>
</comment>
<keyword evidence="6" id="KW-1185">Reference proteome</keyword>
<evidence type="ECO:0000313" key="4">
    <source>
        <dbReference type="EMBL" id="OSY54289.1"/>
    </source>
</evidence>
<dbReference type="Proteomes" id="UP000194318">
    <property type="component" value="Unassembled WGS sequence"/>
</dbReference>
<protein>
    <submittedName>
        <fullName evidence="4">Uncharacterized protein</fullName>
    </submittedName>
</protein>